<dbReference type="CDD" id="cd00018">
    <property type="entry name" value="AP2"/>
    <property type="match status" value="2"/>
</dbReference>
<evidence type="ECO:0000256" key="5">
    <source>
        <dbReference type="ARBA" id="ARBA00023163"/>
    </source>
</evidence>
<comment type="caution">
    <text evidence="10">The sequence shown here is derived from an EMBL/GenBank/DDBJ whole genome shotgun (WGS) entry which is preliminary data.</text>
</comment>
<dbReference type="PANTHER" id="PTHR32467">
    <property type="entry name" value="AP2-LIKE ETHYLENE-RESPONSIVE TRANSCRIPTION FACTOR"/>
    <property type="match status" value="1"/>
</dbReference>
<dbReference type="Pfam" id="PF00847">
    <property type="entry name" value="AP2"/>
    <property type="match status" value="2"/>
</dbReference>
<dbReference type="PRINTS" id="PR00367">
    <property type="entry name" value="ETHRSPELEMNT"/>
</dbReference>
<organism evidence="10 11">
    <name type="scientific">Ensete ventricosum</name>
    <name type="common">Abyssinian banana</name>
    <name type="synonym">Musa ensete</name>
    <dbReference type="NCBI Taxonomy" id="4639"/>
    <lineage>
        <taxon>Eukaryota</taxon>
        <taxon>Viridiplantae</taxon>
        <taxon>Streptophyta</taxon>
        <taxon>Embryophyta</taxon>
        <taxon>Tracheophyta</taxon>
        <taxon>Spermatophyta</taxon>
        <taxon>Magnoliopsida</taxon>
        <taxon>Liliopsida</taxon>
        <taxon>Zingiberales</taxon>
        <taxon>Musaceae</taxon>
        <taxon>Ensete</taxon>
    </lineage>
</organism>
<evidence type="ECO:0000256" key="8">
    <source>
        <dbReference type="SAM" id="MobiDB-lite"/>
    </source>
</evidence>
<dbReference type="FunFam" id="3.30.730.10:FF:000002">
    <property type="entry name" value="AP2-like ethylene-responsive transcription factor"/>
    <property type="match status" value="1"/>
</dbReference>
<evidence type="ECO:0000256" key="1">
    <source>
        <dbReference type="ARBA" id="ARBA00004123"/>
    </source>
</evidence>
<protein>
    <recommendedName>
        <fullName evidence="9">AP2/ERF domain-containing protein</fullName>
    </recommendedName>
</protein>
<comment type="similarity">
    <text evidence="7">Belongs to the AP2/ERF transcription factor family. AP2 subfamily.</text>
</comment>
<dbReference type="Gene3D" id="3.30.730.10">
    <property type="entry name" value="AP2/ERF domain"/>
    <property type="match status" value="2"/>
</dbReference>
<evidence type="ECO:0000256" key="6">
    <source>
        <dbReference type="ARBA" id="ARBA00023242"/>
    </source>
</evidence>
<dbReference type="InterPro" id="IPR001471">
    <property type="entry name" value="AP2/ERF_dom"/>
</dbReference>
<keyword evidence="11" id="KW-1185">Reference proteome</keyword>
<keyword evidence="6" id="KW-0539">Nucleus</keyword>
<dbReference type="PROSITE" id="PS51032">
    <property type="entry name" value="AP2_ERF"/>
    <property type="match status" value="2"/>
</dbReference>
<accession>A0AAV8RJP9</accession>
<dbReference type="GO" id="GO:0005634">
    <property type="term" value="C:nucleus"/>
    <property type="evidence" value="ECO:0007669"/>
    <property type="project" value="UniProtKB-SubCell"/>
</dbReference>
<dbReference type="InterPro" id="IPR025114">
    <property type="entry name" value="D27-like_C"/>
</dbReference>
<feature type="region of interest" description="Disordered" evidence="8">
    <location>
        <begin position="82"/>
        <end position="105"/>
    </location>
</feature>
<feature type="domain" description="AP2/ERF" evidence="9">
    <location>
        <begin position="108"/>
        <end position="171"/>
    </location>
</feature>
<dbReference type="FunFam" id="3.30.730.10:FF:000003">
    <property type="entry name" value="AP2-like ethylene-responsive transcription factor ANT"/>
    <property type="match status" value="1"/>
</dbReference>
<reference evidence="10 11" key="1">
    <citation type="submission" date="2022-12" db="EMBL/GenBank/DDBJ databases">
        <title>Chromosome-scale assembly of the Ensete ventricosum genome.</title>
        <authorList>
            <person name="Dussert Y."/>
            <person name="Stocks J."/>
            <person name="Wendawek A."/>
            <person name="Woldeyes F."/>
            <person name="Nichols R.A."/>
            <person name="Borrell J.S."/>
        </authorList>
    </citation>
    <scope>NUCLEOTIDE SEQUENCE [LARGE SCALE GENOMIC DNA]</scope>
    <source>
        <strain evidence="11">cv. Maze</strain>
        <tissue evidence="10">Seeds</tissue>
    </source>
</reference>
<dbReference type="EMBL" id="JAQQAF010000001">
    <property type="protein sequence ID" value="KAJ8510274.1"/>
    <property type="molecule type" value="Genomic_DNA"/>
</dbReference>
<evidence type="ECO:0000313" key="10">
    <source>
        <dbReference type="EMBL" id="KAJ8510274.1"/>
    </source>
</evidence>
<dbReference type="Proteomes" id="UP001222027">
    <property type="component" value="Unassembled WGS sequence"/>
</dbReference>
<proteinExistence type="inferred from homology"/>
<name>A0AAV8RJP9_ENSVE</name>
<keyword evidence="4" id="KW-0238">DNA-binding</keyword>
<comment type="subcellular location">
    <subcellularLocation>
        <location evidence="1">Nucleus</location>
    </subcellularLocation>
</comment>
<dbReference type="InterPro" id="IPR016177">
    <property type="entry name" value="DNA-bd_dom_sf"/>
</dbReference>
<keyword evidence="5" id="KW-0804">Transcription</keyword>
<sequence>MLLRPCGFDLQASSDNDCAVAYNYQYFLPPPPAPASAELKLEDLLGGVSGAPCSETLTVDGQDTSSVSTVLIHDLRAVDDSSSAPATGLENTLVPPPQPPAAGHRTSVYRGVTRHRWTGRYEAHLWDNTCKREGQKRKGRQGGYDREEKAARAYDLAALKYWGPTATTNFPVSCYSREIEEMRCMTKQEFIASIRRKSSGFSRGASIYRGVTRHHQHGRWQARIGRVAGNKDLYLGTFATEEEAAEAYDVAAIKFRGANAVTNFELSRYDVEAIANTELPIGASAKRIKQSLQSDQDQLPLDKSDKGQHLNFVPATLFHNLMQFQGPSGFSPYQVMLSSMEHGSPLANTELCLLLKSPCWKPIPEARRKLYYKERSFQERFRILCSPAGSQQIDMPRSEYKPGPFDALLLQFFRKKMVEEVGWDSEKPGYVGLIEVANHLMIKGKNISETERSAVRVLISLFPPLLLDLFKMLIAPINDGKVASMMLARATAMLCQWLMGPCSVNSVDLADGSSCSSGVFVERCKYLEESKCLGVCVNTCKLPTQTFFKDYMGVPLYMEPNFSDYSCQFNFGVPPPPSASDKALQEPCLAICPNASRRRELSNREIEQCPKV</sequence>
<evidence type="ECO:0000256" key="3">
    <source>
        <dbReference type="ARBA" id="ARBA00023015"/>
    </source>
</evidence>
<dbReference type="SMART" id="SM00380">
    <property type="entry name" value="AP2"/>
    <property type="match status" value="2"/>
</dbReference>
<evidence type="ECO:0000256" key="7">
    <source>
        <dbReference type="ARBA" id="ARBA00037973"/>
    </source>
</evidence>
<dbReference type="InterPro" id="IPR036955">
    <property type="entry name" value="AP2/ERF_dom_sf"/>
</dbReference>
<dbReference type="GO" id="GO:0003677">
    <property type="term" value="F:DNA binding"/>
    <property type="evidence" value="ECO:0007669"/>
    <property type="project" value="UniProtKB-KW"/>
</dbReference>
<evidence type="ECO:0000256" key="4">
    <source>
        <dbReference type="ARBA" id="ARBA00023125"/>
    </source>
</evidence>
<evidence type="ECO:0000313" key="11">
    <source>
        <dbReference type="Proteomes" id="UP001222027"/>
    </source>
</evidence>
<dbReference type="GO" id="GO:0005506">
    <property type="term" value="F:iron ion binding"/>
    <property type="evidence" value="ECO:0007669"/>
    <property type="project" value="InterPro"/>
</dbReference>
<feature type="domain" description="AP2/ERF" evidence="9">
    <location>
        <begin position="207"/>
        <end position="265"/>
    </location>
</feature>
<keyword evidence="2" id="KW-0677">Repeat</keyword>
<dbReference type="AlphaFoldDB" id="A0AAV8RJP9"/>
<dbReference type="GO" id="GO:0003700">
    <property type="term" value="F:DNA-binding transcription factor activity"/>
    <property type="evidence" value="ECO:0007669"/>
    <property type="project" value="InterPro"/>
</dbReference>
<evidence type="ECO:0000259" key="9">
    <source>
        <dbReference type="PROSITE" id="PS51032"/>
    </source>
</evidence>
<gene>
    <name evidence="10" type="ORF">OPV22_000708</name>
</gene>
<dbReference type="SUPFAM" id="SSF54171">
    <property type="entry name" value="DNA-binding domain"/>
    <property type="match status" value="2"/>
</dbReference>
<keyword evidence="3" id="KW-0805">Transcription regulation</keyword>
<dbReference type="Pfam" id="PF13225">
    <property type="entry name" value="D27-like_C"/>
    <property type="match status" value="1"/>
</dbReference>
<evidence type="ECO:0000256" key="2">
    <source>
        <dbReference type="ARBA" id="ARBA00022737"/>
    </source>
</evidence>
<dbReference type="PANTHER" id="PTHR32467:SF101">
    <property type="entry name" value="AP2-LIKE ETHYLENE-RESPONSIVE TRANSCRIPTION FACTOR AIL6"/>
    <property type="match status" value="1"/>
</dbReference>